<evidence type="ECO:0000256" key="6">
    <source>
        <dbReference type="ARBA" id="ARBA00022490"/>
    </source>
</evidence>
<proteinExistence type="inferred from homology"/>
<organism evidence="13 14">
    <name type="scientific">Eisenbergiella tayi</name>
    <dbReference type="NCBI Taxonomy" id="1432052"/>
    <lineage>
        <taxon>Bacteria</taxon>
        <taxon>Bacillati</taxon>
        <taxon>Bacillota</taxon>
        <taxon>Clostridia</taxon>
        <taxon>Lachnospirales</taxon>
        <taxon>Lachnospiraceae</taxon>
        <taxon>Eisenbergiella</taxon>
    </lineage>
</organism>
<dbReference type="GO" id="GO:0016791">
    <property type="term" value="F:phosphatase activity"/>
    <property type="evidence" value="ECO:0007669"/>
    <property type="project" value="UniProtKB-ARBA"/>
</dbReference>
<evidence type="ECO:0000256" key="7">
    <source>
        <dbReference type="ARBA" id="ARBA00022723"/>
    </source>
</evidence>
<feature type="binding site" evidence="12">
    <location>
        <position position="207"/>
    </location>
    <ligand>
        <name>Mg(2+)</name>
        <dbReference type="ChEBI" id="CHEBI:18420"/>
        <label>1</label>
    </ligand>
</feature>
<evidence type="ECO:0000313" key="13">
    <source>
        <dbReference type="EMBL" id="ODM05142.1"/>
    </source>
</evidence>
<dbReference type="EMBL" id="MCGH01000002">
    <property type="protein sequence ID" value="ODM05142.1"/>
    <property type="molecule type" value="Genomic_DNA"/>
</dbReference>
<keyword evidence="8 12" id="KW-0460">Magnesium</keyword>
<dbReference type="SUPFAM" id="SSF56784">
    <property type="entry name" value="HAD-like"/>
    <property type="match status" value="1"/>
</dbReference>
<keyword evidence="6" id="KW-0963">Cytoplasm</keyword>
<dbReference type="EC" id="5.4.2.8" evidence="5"/>
<keyword evidence="9" id="KW-0413">Isomerase</keyword>
<dbReference type="Gene3D" id="3.30.1240.20">
    <property type="match status" value="1"/>
</dbReference>
<feature type="binding site" evidence="11">
    <location>
        <position position="176"/>
    </location>
    <ligand>
        <name>alpha-D-mannose 1-phosphate</name>
        <dbReference type="ChEBI" id="CHEBI:58409"/>
    </ligand>
</feature>
<dbReference type="Proteomes" id="UP000094067">
    <property type="component" value="Unassembled WGS sequence"/>
</dbReference>
<dbReference type="AlphaFoldDB" id="A0A1E3A8P0"/>
<evidence type="ECO:0000256" key="8">
    <source>
        <dbReference type="ARBA" id="ARBA00022842"/>
    </source>
</evidence>
<keyword evidence="7 12" id="KW-0479">Metal-binding</keyword>
<dbReference type="RefSeq" id="WP_069151510.1">
    <property type="nucleotide sequence ID" value="NZ_MCGH01000002.1"/>
</dbReference>
<protein>
    <recommendedName>
        <fullName evidence="5">phosphomannomutase</fullName>
        <ecNumber evidence="5">5.4.2.8</ecNumber>
    </recommendedName>
</protein>
<comment type="similarity">
    <text evidence="3">Belongs to the eukaryotic PMM family.</text>
</comment>
<feature type="active site" description="Proton donor/acceptor" evidence="10">
    <location>
        <position position="14"/>
    </location>
</feature>
<dbReference type="InterPro" id="IPR005002">
    <property type="entry name" value="PMM"/>
</dbReference>
<gene>
    <name evidence="13" type="ORF">BEI61_01025</name>
</gene>
<evidence type="ECO:0000313" key="14">
    <source>
        <dbReference type="Proteomes" id="UP000094067"/>
    </source>
</evidence>
<dbReference type="Gene3D" id="3.40.50.1000">
    <property type="entry name" value="HAD superfamily/HAD-like"/>
    <property type="match status" value="1"/>
</dbReference>
<comment type="caution">
    <text evidence="13">The sequence shown here is derived from an EMBL/GenBank/DDBJ whole genome shotgun (WGS) entry which is preliminary data.</text>
</comment>
<evidence type="ECO:0000256" key="11">
    <source>
        <dbReference type="PIRSR" id="PIRSR605002-2"/>
    </source>
</evidence>
<dbReference type="InterPro" id="IPR036412">
    <property type="entry name" value="HAD-like_sf"/>
</dbReference>
<evidence type="ECO:0000256" key="9">
    <source>
        <dbReference type="ARBA" id="ARBA00023235"/>
    </source>
</evidence>
<evidence type="ECO:0000256" key="1">
    <source>
        <dbReference type="ARBA" id="ARBA00004496"/>
    </source>
</evidence>
<evidence type="ECO:0000256" key="12">
    <source>
        <dbReference type="PIRSR" id="PIRSR605002-3"/>
    </source>
</evidence>
<evidence type="ECO:0000256" key="5">
    <source>
        <dbReference type="ARBA" id="ARBA00012730"/>
    </source>
</evidence>
<dbReference type="InterPro" id="IPR006379">
    <property type="entry name" value="HAD-SF_hydro_IIB"/>
</dbReference>
<sequence>MSPYATKVLAFDLDGTLTQHKSPLSPEYRELLCRLGEKYTLLMVGAGSCVRIFKQMRRFPIEIIGNYGMQYAVVKEEASHPRIVLERDNRAEVDKALAVRRADELRRELGYTSYMGDTIEIHESGMLTFPILGTAAPIQEKLSYDPDRSKRRAVYDRVVDKFPEYKVYVGGSSSFDIVPHPYAKLYALDLFCRERGLSHEEIWYFGDDYGIGGNDEDVFLSDVPFQCIDDYRTIPEYLKQFL</sequence>
<feature type="binding site" evidence="12">
    <location>
        <position position="14"/>
    </location>
    <ligand>
        <name>Mg(2+)</name>
        <dbReference type="ChEBI" id="CHEBI:18420"/>
        <label>1</label>
    </ligand>
</feature>
<evidence type="ECO:0000256" key="4">
    <source>
        <dbReference type="ARBA" id="ARBA00011738"/>
    </source>
</evidence>
<comment type="subunit">
    <text evidence="4">Homodimer.</text>
</comment>
<dbReference type="InterPro" id="IPR023214">
    <property type="entry name" value="HAD_sf"/>
</dbReference>
<evidence type="ECO:0000256" key="3">
    <source>
        <dbReference type="ARBA" id="ARBA00009736"/>
    </source>
</evidence>
<feature type="binding site" evidence="11">
    <location>
        <position position="174"/>
    </location>
    <ligand>
        <name>alpha-D-mannose 1-phosphate</name>
        <dbReference type="ChEBI" id="CHEBI:58409"/>
    </ligand>
</feature>
<comment type="cofactor">
    <cofactor evidence="12">
        <name>Mg(2+)</name>
        <dbReference type="ChEBI" id="CHEBI:18420"/>
    </cofactor>
</comment>
<dbReference type="GO" id="GO:0005737">
    <property type="term" value="C:cytoplasm"/>
    <property type="evidence" value="ECO:0007669"/>
    <property type="project" value="UniProtKB-SubCell"/>
</dbReference>
<comment type="pathway">
    <text evidence="2">Nucleotide-sugar biosynthesis; GDP-alpha-D-mannose biosynthesis; alpha-D-mannose 1-phosphate from D-fructose 6-phosphate: step 2/2.</text>
</comment>
<feature type="binding site" evidence="12">
    <location>
        <position position="219"/>
    </location>
    <ligand>
        <name>Mg(2+)</name>
        <dbReference type="ChEBI" id="CHEBI:18420"/>
        <label>1</label>
    </ligand>
</feature>
<dbReference type="GO" id="GO:0046872">
    <property type="term" value="F:metal ion binding"/>
    <property type="evidence" value="ECO:0007669"/>
    <property type="project" value="UniProtKB-KW"/>
</dbReference>
<name>A0A1E3A8P0_9FIRM</name>
<feature type="binding site" evidence="12">
    <location>
        <position position="12"/>
    </location>
    <ligand>
        <name>Mg(2+)</name>
        <dbReference type="ChEBI" id="CHEBI:18420"/>
        <label>1</label>
    </ligand>
</feature>
<reference evidence="13 14" key="1">
    <citation type="submission" date="2016-07" db="EMBL/GenBank/DDBJ databases">
        <title>Characterization of isolates of Eisenbergiella tayi derived from blood cultures, using whole genome sequencing.</title>
        <authorList>
            <person name="Burdz T."/>
            <person name="Wiebe D."/>
            <person name="Huynh C."/>
            <person name="Bernard K."/>
        </authorList>
    </citation>
    <scope>NUCLEOTIDE SEQUENCE [LARGE SCALE GENOMIC DNA]</scope>
    <source>
        <strain evidence="13 14">NML 110608</strain>
    </source>
</reference>
<evidence type="ECO:0000256" key="2">
    <source>
        <dbReference type="ARBA" id="ARBA00004699"/>
    </source>
</evidence>
<comment type="subcellular location">
    <subcellularLocation>
        <location evidence="1">Cytoplasm</location>
    </subcellularLocation>
</comment>
<dbReference type="PATRIC" id="fig|1432052.4.peg.1156"/>
<evidence type="ECO:0000256" key="10">
    <source>
        <dbReference type="PIRSR" id="PIRSR605002-1"/>
    </source>
</evidence>
<dbReference type="UniPathway" id="UPA00126">
    <property type="reaction ID" value="UER00424"/>
</dbReference>
<accession>A0A1E3A8P0</accession>
<dbReference type="NCBIfam" id="TIGR01484">
    <property type="entry name" value="HAD-SF-IIB"/>
    <property type="match status" value="1"/>
</dbReference>
<dbReference type="Pfam" id="PF03332">
    <property type="entry name" value="PMM"/>
    <property type="match status" value="1"/>
</dbReference>
<dbReference type="InterPro" id="IPR043169">
    <property type="entry name" value="PMM_cap"/>
</dbReference>
<dbReference type="GO" id="GO:0009298">
    <property type="term" value="P:GDP-mannose biosynthetic process"/>
    <property type="evidence" value="ECO:0007669"/>
    <property type="project" value="UniProtKB-UniPathway"/>
</dbReference>
<feature type="active site" description="Nucleophile" evidence="10">
    <location>
        <position position="12"/>
    </location>
</feature>
<dbReference type="GO" id="GO:0004615">
    <property type="term" value="F:phosphomannomutase activity"/>
    <property type="evidence" value="ECO:0007669"/>
    <property type="project" value="UniProtKB-EC"/>
</dbReference>